<reference evidence="10 11" key="1">
    <citation type="submission" date="2020-03" db="EMBL/GenBank/DDBJ databases">
        <title>Draft genome sequences of bacterial isolates from the female urobiome.</title>
        <authorList>
            <person name="Miller-Ensminger T."/>
            <person name="Wolfe A.J."/>
            <person name="Putonti C."/>
        </authorList>
    </citation>
    <scope>NUCLEOTIDE SEQUENCE [LARGE SCALE GENOMIC DNA]</scope>
    <source>
        <strain evidence="10 11">UMB8490</strain>
    </source>
</reference>
<dbReference type="GO" id="GO:0016020">
    <property type="term" value="C:membrane"/>
    <property type="evidence" value="ECO:0007669"/>
    <property type="project" value="UniProtKB-SubCell"/>
</dbReference>
<dbReference type="RefSeq" id="WP_167616059.1">
    <property type="nucleotide sequence ID" value="NZ_JAAUVV010000004.1"/>
</dbReference>
<gene>
    <name evidence="10" type="primary">mptB</name>
    <name evidence="10" type="ORF">HC138_03695</name>
</gene>
<keyword evidence="5 9" id="KW-1133">Transmembrane helix</keyword>
<keyword evidence="3" id="KW-0808">Transferase</keyword>
<evidence type="ECO:0000256" key="4">
    <source>
        <dbReference type="ARBA" id="ARBA00022692"/>
    </source>
</evidence>
<feature type="transmembrane region" description="Helical" evidence="9">
    <location>
        <begin position="189"/>
        <end position="215"/>
    </location>
</feature>
<dbReference type="EMBL" id="JAAUVV010000004">
    <property type="protein sequence ID" value="NJJ03470.1"/>
    <property type="molecule type" value="Genomic_DNA"/>
</dbReference>
<dbReference type="AlphaFoldDB" id="A0AAP7CBZ2"/>
<comment type="caution">
    <text evidence="10">The sequence shown here is derived from an EMBL/GenBank/DDBJ whole genome shotgun (WGS) entry which is preliminary data.</text>
</comment>
<name>A0AAP7CBZ2_9CORY</name>
<dbReference type="Pfam" id="PF26314">
    <property type="entry name" value="MptA_B_family"/>
    <property type="match status" value="1"/>
</dbReference>
<feature type="transmembrane region" description="Helical" evidence="9">
    <location>
        <begin position="380"/>
        <end position="400"/>
    </location>
</feature>
<protein>
    <submittedName>
        <fullName evidence="10">Polyprenol phosphomannose-dependent alpha 1,6 mannosyltransferase MptB</fullName>
    </submittedName>
</protein>
<feature type="transmembrane region" description="Helical" evidence="9">
    <location>
        <begin position="292"/>
        <end position="325"/>
    </location>
</feature>
<feature type="transmembrane region" description="Helical" evidence="9">
    <location>
        <begin position="345"/>
        <end position="368"/>
    </location>
</feature>
<evidence type="ECO:0000256" key="6">
    <source>
        <dbReference type="ARBA" id="ARBA00023136"/>
    </source>
</evidence>
<dbReference type="InterPro" id="IPR049829">
    <property type="entry name" value="MptA/B-like"/>
</dbReference>
<evidence type="ECO:0000313" key="11">
    <source>
        <dbReference type="Proteomes" id="UP000591626"/>
    </source>
</evidence>
<organism evidence="10 11">
    <name type="scientific">Corynebacterium coyleae</name>
    <dbReference type="NCBI Taxonomy" id="53374"/>
    <lineage>
        <taxon>Bacteria</taxon>
        <taxon>Bacillati</taxon>
        <taxon>Actinomycetota</taxon>
        <taxon>Actinomycetes</taxon>
        <taxon>Mycobacteriales</taxon>
        <taxon>Corynebacteriaceae</taxon>
        <taxon>Corynebacterium</taxon>
    </lineage>
</organism>
<feature type="transmembrane region" description="Helical" evidence="9">
    <location>
        <begin position="236"/>
        <end position="257"/>
    </location>
</feature>
<evidence type="ECO:0000256" key="2">
    <source>
        <dbReference type="ARBA" id="ARBA00022676"/>
    </source>
</evidence>
<feature type="transmembrane region" description="Helical" evidence="9">
    <location>
        <begin position="79"/>
        <end position="105"/>
    </location>
</feature>
<evidence type="ECO:0000256" key="9">
    <source>
        <dbReference type="SAM" id="Phobius"/>
    </source>
</evidence>
<dbReference type="Proteomes" id="UP000591626">
    <property type="component" value="Unassembled WGS sequence"/>
</dbReference>
<feature type="compositionally biased region" description="Polar residues" evidence="8">
    <location>
        <begin position="1"/>
        <end position="12"/>
    </location>
</feature>
<sequence>MGRPGSRSSELHNPSPGFDGGSSIPQPSYRERDRFFILRWLGALGACLIALGGLGGGALPVVDNPWFAFPFGATMSRMMLASNAIVLIGVGMLVASWLIMAPFVGAGGHAPRIGAPALQRTFVAWVLPLMLTAPLFTQDIYSYLANGAIVRMGLDPYAAGPVEILGVDHPLARSVPFIWAHSPSPYGPVALGIAALISIVTADAVFWGVFLHRVLSVAGLLAASWGLRALAQRCGVNASAALWLGLLNPLTILHLVGGIHNEALLVGFVLVGLELGLRAVDPIRIGDATFRTWITLIASGVLLSCAGLVKVTGFIPLGFIGMALARSFHIKGASTVRSIARAVAVQTLIFLATITLVSLGTGIGFGWVTGQGGAASIRSWLSLTTDIGVISGFIGMLLGLGDQTEAILVMTRGAGLAVAAAFAVRMLWATFKGTIHPVGGLGVSMLVLVILFPVVHPWYPLWAILPLAAWANRFFFRVIVASYSAVFSFLVLPRGLALPPFAVVTIYGSAAVAFAALVLVAWLGFRYWRGRGLD</sequence>
<proteinExistence type="inferred from homology"/>
<dbReference type="NCBIfam" id="NF038066">
    <property type="entry name" value="MptB"/>
    <property type="match status" value="1"/>
</dbReference>
<evidence type="ECO:0000256" key="8">
    <source>
        <dbReference type="SAM" id="MobiDB-lite"/>
    </source>
</evidence>
<feature type="transmembrane region" description="Helical" evidence="9">
    <location>
        <begin position="474"/>
        <end position="492"/>
    </location>
</feature>
<feature type="region of interest" description="Disordered" evidence="8">
    <location>
        <begin position="1"/>
        <end position="26"/>
    </location>
</feature>
<dbReference type="GO" id="GO:0016757">
    <property type="term" value="F:glycosyltransferase activity"/>
    <property type="evidence" value="ECO:0007669"/>
    <property type="project" value="UniProtKB-KW"/>
</dbReference>
<evidence type="ECO:0000313" key="10">
    <source>
        <dbReference type="EMBL" id="NJJ03470.1"/>
    </source>
</evidence>
<accession>A0AAP7CBZ2</accession>
<comment type="similarity">
    <text evidence="7">Belongs to the MptA/B family.</text>
</comment>
<feature type="transmembrane region" description="Helical" evidence="9">
    <location>
        <begin position="36"/>
        <end position="59"/>
    </location>
</feature>
<keyword evidence="4 9" id="KW-0812">Transmembrane</keyword>
<feature type="transmembrane region" description="Helical" evidence="9">
    <location>
        <begin position="117"/>
        <end position="136"/>
    </location>
</feature>
<evidence type="ECO:0000256" key="1">
    <source>
        <dbReference type="ARBA" id="ARBA00004141"/>
    </source>
</evidence>
<feature type="transmembrane region" description="Helical" evidence="9">
    <location>
        <begin position="406"/>
        <end position="428"/>
    </location>
</feature>
<feature type="transmembrane region" description="Helical" evidence="9">
    <location>
        <begin position="504"/>
        <end position="525"/>
    </location>
</feature>
<keyword evidence="6 9" id="KW-0472">Membrane</keyword>
<evidence type="ECO:0000256" key="5">
    <source>
        <dbReference type="ARBA" id="ARBA00022989"/>
    </source>
</evidence>
<evidence type="ECO:0000256" key="3">
    <source>
        <dbReference type="ARBA" id="ARBA00022679"/>
    </source>
</evidence>
<comment type="subcellular location">
    <subcellularLocation>
        <location evidence="1">Membrane</location>
        <topology evidence="1">Multi-pass membrane protein</topology>
    </subcellularLocation>
</comment>
<evidence type="ECO:0000256" key="7">
    <source>
        <dbReference type="ARBA" id="ARBA00043987"/>
    </source>
</evidence>
<keyword evidence="2 10" id="KW-0328">Glycosyltransferase</keyword>